<accession>A0A1E5G977</accession>
<dbReference type="RefSeq" id="WP_069664825.1">
    <property type="nucleotide sequence ID" value="NZ_JBHUJJ010000001.1"/>
</dbReference>
<keyword evidence="2" id="KW-1185">Reference proteome</keyword>
<dbReference type="Gene3D" id="3.90.1720.10">
    <property type="entry name" value="endopeptidase domain like (from Nostoc punctiforme)"/>
    <property type="match status" value="1"/>
</dbReference>
<organism evidence="1 2">
    <name type="scientific">Enterococcus termitis</name>
    <dbReference type="NCBI Taxonomy" id="332950"/>
    <lineage>
        <taxon>Bacteria</taxon>
        <taxon>Bacillati</taxon>
        <taxon>Bacillota</taxon>
        <taxon>Bacilli</taxon>
        <taxon>Lactobacillales</taxon>
        <taxon>Enterococcaceae</taxon>
        <taxon>Enterococcus</taxon>
    </lineage>
</organism>
<comment type="caution">
    <text evidence="1">The sequence shown here is derived from an EMBL/GenBank/DDBJ whole genome shotgun (WGS) entry which is preliminary data.</text>
</comment>
<proteinExistence type="predicted"/>
<evidence type="ECO:0008006" key="3">
    <source>
        <dbReference type="Google" id="ProtNLM"/>
    </source>
</evidence>
<dbReference type="SUPFAM" id="SSF54001">
    <property type="entry name" value="Cysteine proteinases"/>
    <property type="match status" value="1"/>
</dbReference>
<dbReference type="InterPro" id="IPR038765">
    <property type="entry name" value="Papain-like_cys_pep_sf"/>
</dbReference>
<evidence type="ECO:0000313" key="1">
    <source>
        <dbReference type="EMBL" id="OEG09135.1"/>
    </source>
</evidence>
<reference evidence="2" key="1">
    <citation type="submission" date="2016-09" db="EMBL/GenBank/DDBJ databases">
        <authorList>
            <person name="Gulvik C.A."/>
        </authorList>
    </citation>
    <scope>NUCLEOTIDE SEQUENCE [LARGE SCALE GENOMIC DNA]</scope>
    <source>
        <strain evidence="2">LMG 8895</strain>
    </source>
</reference>
<dbReference type="EMBL" id="MIJY01000045">
    <property type="protein sequence ID" value="OEG09135.1"/>
    <property type="molecule type" value="Genomic_DNA"/>
</dbReference>
<gene>
    <name evidence="1" type="ORF">BCR25_11230</name>
</gene>
<dbReference type="Proteomes" id="UP000095094">
    <property type="component" value="Unassembled WGS sequence"/>
</dbReference>
<evidence type="ECO:0000313" key="2">
    <source>
        <dbReference type="Proteomes" id="UP000095094"/>
    </source>
</evidence>
<dbReference type="AlphaFoldDB" id="A0A1E5G977"/>
<sequence>MKKRWNVVLWFLFGILFLFPGQVFADELGNLVEKYALTGEELDKFEQQEQKIQNTRSSVVNYDELYENYVNFKAQGIFGDEVSFEMFLQEATTPAPSDPVDVRFRSVAGSPQPGDIMITNGTSFLGVTGHAGIFIGNGKILSIGGGGEKPSEMPIINWMQRYKGWTKIYRPAAKFNPKTAERWAINNYRNKNISYAINNRIFEKNPTYCSKIVWQAYYYSSASPQTGLVRRPLFDIVYPYTLPNLFSQKPVHVATWNS</sequence>
<name>A0A1E5G977_9ENTE</name>
<dbReference type="OrthoDB" id="2080087at2"/>
<protein>
    <recommendedName>
        <fullName evidence="3">NlpC/P60 domain-containing protein</fullName>
    </recommendedName>
</protein>